<dbReference type="InterPro" id="IPR050602">
    <property type="entry name" value="Malonyl-ACP_OMT"/>
</dbReference>
<comment type="catalytic activity">
    <reaction evidence="1 8">
        <text>malonyl-[ACP] + S-adenosyl-L-methionine = malonyl-[ACP] methyl ester + S-adenosyl-L-homocysteine</text>
        <dbReference type="Rhea" id="RHEA:17105"/>
        <dbReference type="Rhea" id="RHEA-COMP:9623"/>
        <dbReference type="Rhea" id="RHEA-COMP:9954"/>
        <dbReference type="ChEBI" id="CHEBI:57856"/>
        <dbReference type="ChEBI" id="CHEBI:59789"/>
        <dbReference type="ChEBI" id="CHEBI:78449"/>
        <dbReference type="ChEBI" id="CHEBI:78845"/>
        <dbReference type="EC" id="2.1.1.197"/>
    </reaction>
</comment>
<organism evidence="10 11">
    <name type="scientific">Thalassolituus hydrocarboniclasticus</name>
    <dbReference type="NCBI Taxonomy" id="2742796"/>
    <lineage>
        <taxon>Bacteria</taxon>
        <taxon>Pseudomonadati</taxon>
        <taxon>Pseudomonadota</taxon>
        <taxon>Gammaproteobacteria</taxon>
        <taxon>Oceanospirillales</taxon>
        <taxon>Oceanospirillaceae</taxon>
        <taxon>Thalassolituus</taxon>
    </lineage>
</organism>
<gene>
    <name evidence="8 10" type="primary">bioC</name>
    <name evidence="10" type="ORF">HUF19_04655</name>
</gene>
<keyword evidence="11" id="KW-1185">Reference proteome</keyword>
<dbReference type="InterPro" id="IPR011814">
    <property type="entry name" value="BioC"/>
</dbReference>
<protein>
    <recommendedName>
        <fullName evidence="3 8">Malonyl-[acyl-carrier protein] O-methyltransferase</fullName>
        <shortName evidence="8">Malonyl-ACP O-methyltransferase</shortName>
        <ecNumber evidence="3 8">2.1.1.197</ecNumber>
    </recommendedName>
    <alternativeName>
        <fullName evidence="8">Biotin synthesis protein BioC</fullName>
    </alternativeName>
</protein>
<dbReference type="NCBIfam" id="TIGR02072">
    <property type="entry name" value="BioC"/>
    <property type="match status" value="1"/>
</dbReference>
<name>A0ABY6A716_9GAMM</name>
<dbReference type="GO" id="GO:0102130">
    <property type="term" value="F:malonyl-CoA methyltransferase activity"/>
    <property type="evidence" value="ECO:0007669"/>
    <property type="project" value="UniProtKB-EC"/>
</dbReference>
<comment type="pathway">
    <text evidence="2 8">Cofactor biosynthesis; biotin biosynthesis.</text>
</comment>
<sequence length="276" mass="30427">MNAECLSLQTPVDSTITLRRDKRLVAQQFSRAAHSYDQAAGIQLQVRNQLLSRLQRVNGPLFGHWLDIGCGTGQTLPRLHQLGAQQVYGLDLASGMIRSARRFASPAIALLQADADQIPLADASCDGLFSSLMLQWSEQPHSTLREWARVLKPGGTLALATLLPGTQQELLQAWRSIDDKPHVNNFISAADLQQALLQAGLRSVSRQQSLLQEHYDSLTSLLRNLKAIGATNVNPGRKSGLGGGRALQQLDNAYPRERNGLLPLSYQVQWLLLRKE</sequence>
<evidence type="ECO:0000256" key="2">
    <source>
        <dbReference type="ARBA" id="ARBA00004746"/>
    </source>
</evidence>
<evidence type="ECO:0000256" key="1">
    <source>
        <dbReference type="ARBA" id="ARBA00000852"/>
    </source>
</evidence>
<evidence type="ECO:0000256" key="4">
    <source>
        <dbReference type="ARBA" id="ARBA00022603"/>
    </source>
</evidence>
<dbReference type="CDD" id="cd02440">
    <property type="entry name" value="AdoMet_MTases"/>
    <property type="match status" value="1"/>
</dbReference>
<dbReference type="InterPro" id="IPR013216">
    <property type="entry name" value="Methyltransf_11"/>
</dbReference>
<dbReference type="PANTHER" id="PTHR13090:SF1">
    <property type="entry name" value="ARGININE-HYDROXYLASE NDUFAF5, MITOCHONDRIAL"/>
    <property type="match status" value="1"/>
</dbReference>
<dbReference type="EMBL" id="CP054475">
    <property type="protein sequence ID" value="UXD86777.1"/>
    <property type="molecule type" value="Genomic_DNA"/>
</dbReference>
<dbReference type="Proteomes" id="UP001065322">
    <property type="component" value="Chromosome"/>
</dbReference>
<dbReference type="EC" id="2.1.1.197" evidence="3 8"/>
<evidence type="ECO:0000313" key="11">
    <source>
        <dbReference type="Proteomes" id="UP001065322"/>
    </source>
</evidence>
<dbReference type="RefSeq" id="WP_260998715.1">
    <property type="nucleotide sequence ID" value="NZ_CP054475.1"/>
</dbReference>
<reference evidence="11" key="1">
    <citation type="submission" date="2020-06" db="EMBL/GenBank/DDBJ databases">
        <title>Thalassolituus marinus alknpb1M-1, a hydrocarbon-degrading bacterium isolated from the deep-sea overlying water using an in-situ strategy from the South China Sea basin.</title>
        <authorList>
            <person name="Dong C."/>
            <person name="Chen Y."/>
            <person name="Shao Z."/>
        </authorList>
    </citation>
    <scope>NUCLEOTIDE SEQUENCE [LARGE SCALE GENOMIC DNA]</scope>
    <source>
        <strain evidence="11">alknpb1M-1</strain>
    </source>
</reference>
<evidence type="ECO:0000256" key="3">
    <source>
        <dbReference type="ARBA" id="ARBA00012327"/>
    </source>
</evidence>
<keyword evidence="7 8" id="KW-0093">Biotin biosynthesis</keyword>
<dbReference type="GO" id="GO:0032259">
    <property type="term" value="P:methylation"/>
    <property type="evidence" value="ECO:0007669"/>
    <property type="project" value="UniProtKB-KW"/>
</dbReference>
<dbReference type="InterPro" id="IPR029063">
    <property type="entry name" value="SAM-dependent_MTases_sf"/>
</dbReference>
<proteinExistence type="inferred from homology"/>
<keyword evidence="5 8" id="KW-0808">Transferase</keyword>
<dbReference type="Gene3D" id="3.40.50.150">
    <property type="entry name" value="Vaccinia Virus protein VP39"/>
    <property type="match status" value="1"/>
</dbReference>
<evidence type="ECO:0000256" key="5">
    <source>
        <dbReference type="ARBA" id="ARBA00022679"/>
    </source>
</evidence>
<dbReference type="PANTHER" id="PTHR13090">
    <property type="entry name" value="ARGININE-HYDROXYLASE NDUFAF5, MITOCHONDRIAL"/>
    <property type="match status" value="1"/>
</dbReference>
<comment type="similarity">
    <text evidence="8">Belongs to the methyltransferase superfamily.</text>
</comment>
<evidence type="ECO:0000256" key="7">
    <source>
        <dbReference type="ARBA" id="ARBA00022756"/>
    </source>
</evidence>
<feature type="domain" description="Methyltransferase type 11" evidence="9">
    <location>
        <begin position="66"/>
        <end position="158"/>
    </location>
</feature>
<dbReference type="SUPFAM" id="SSF53335">
    <property type="entry name" value="S-adenosyl-L-methionine-dependent methyltransferases"/>
    <property type="match status" value="1"/>
</dbReference>
<dbReference type="Pfam" id="PF08241">
    <property type="entry name" value="Methyltransf_11"/>
    <property type="match status" value="1"/>
</dbReference>
<evidence type="ECO:0000259" key="9">
    <source>
        <dbReference type="Pfam" id="PF08241"/>
    </source>
</evidence>
<keyword evidence="4 8" id="KW-0489">Methyltransferase</keyword>
<dbReference type="HAMAP" id="MF_00835">
    <property type="entry name" value="BioC"/>
    <property type="match status" value="1"/>
</dbReference>
<evidence type="ECO:0000256" key="6">
    <source>
        <dbReference type="ARBA" id="ARBA00022691"/>
    </source>
</evidence>
<evidence type="ECO:0000313" key="10">
    <source>
        <dbReference type="EMBL" id="UXD86777.1"/>
    </source>
</evidence>
<comment type="function">
    <text evidence="8">Converts the free carboxyl group of a malonyl-thioester to its methyl ester by transfer of a methyl group from S-adenosyl-L-methionine (SAM). It allows to synthesize pimeloyl-ACP via the fatty acid synthetic pathway.</text>
</comment>
<keyword evidence="6 8" id="KW-0949">S-adenosyl-L-methionine</keyword>
<evidence type="ECO:0000256" key="8">
    <source>
        <dbReference type="HAMAP-Rule" id="MF_00835"/>
    </source>
</evidence>
<accession>A0ABY6A716</accession>